<dbReference type="OrthoDB" id="5920040at2759"/>
<keyword evidence="2" id="KW-1185">Reference proteome</keyword>
<dbReference type="Proteomes" id="UP000215335">
    <property type="component" value="Unassembled WGS sequence"/>
</dbReference>
<dbReference type="AlphaFoldDB" id="A0A232EG71"/>
<feature type="non-terminal residue" evidence="1">
    <location>
        <position position="253"/>
    </location>
</feature>
<gene>
    <name evidence="1" type="ORF">TSAR_010705</name>
</gene>
<name>A0A232EG71_9HYME</name>
<accession>A0A232EG71</accession>
<protein>
    <submittedName>
        <fullName evidence="1">Uncharacterized protein</fullName>
    </submittedName>
</protein>
<dbReference type="EMBL" id="NNAY01004855">
    <property type="protein sequence ID" value="OXU17334.1"/>
    <property type="molecule type" value="Genomic_DNA"/>
</dbReference>
<evidence type="ECO:0000313" key="2">
    <source>
        <dbReference type="Proteomes" id="UP000215335"/>
    </source>
</evidence>
<comment type="caution">
    <text evidence="1">The sequence shown here is derived from an EMBL/GenBank/DDBJ whole genome shotgun (WGS) entry which is preliminary data.</text>
</comment>
<proteinExistence type="predicted"/>
<evidence type="ECO:0000313" key="1">
    <source>
        <dbReference type="EMBL" id="OXU17334.1"/>
    </source>
</evidence>
<sequence>MIYLILMAHIINAINLHEPKHSKICHRRTRLQCKERDKSAIRVEQLSRTAMHALRMHRRPTESKPINAHHVSNSSEILLATTRINFFDKLGDQVDSRILLDGGAQSNFISEKLAFRLGLTRTKVNMPVISINQVQTHIKYSIKSTIKSQHNDFKSLLTFLNINHLIKEEQACEDHFIANTTRDTSGRCTVKLPFNEKKAELGDSYSVALKRSTVQEAAELRDQLIAVTKCGGMNLRQWSSNAEQTLEIFKKDQ</sequence>
<dbReference type="STRING" id="543379.A0A232EG71"/>
<organism evidence="1 2">
    <name type="scientific">Trichomalopsis sarcophagae</name>
    <dbReference type="NCBI Taxonomy" id="543379"/>
    <lineage>
        <taxon>Eukaryota</taxon>
        <taxon>Metazoa</taxon>
        <taxon>Ecdysozoa</taxon>
        <taxon>Arthropoda</taxon>
        <taxon>Hexapoda</taxon>
        <taxon>Insecta</taxon>
        <taxon>Pterygota</taxon>
        <taxon>Neoptera</taxon>
        <taxon>Endopterygota</taxon>
        <taxon>Hymenoptera</taxon>
        <taxon>Apocrita</taxon>
        <taxon>Proctotrupomorpha</taxon>
        <taxon>Chalcidoidea</taxon>
        <taxon>Pteromalidae</taxon>
        <taxon>Pteromalinae</taxon>
        <taxon>Trichomalopsis</taxon>
    </lineage>
</organism>
<reference evidence="1 2" key="1">
    <citation type="journal article" date="2017" name="Curr. Biol.">
        <title>The Evolution of Venom by Co-option of Single-Copy Genes.</title>
        <authorList>
            <person name="Martinson E.O."/>
            <person name="Mrinalini"/>
            <person name="Kelkar Y.D."/>
            <person name="Chang C.H."/>
            <person name="Werren J.H."/>
        </authorList>
    </citation>
    <scope>NUCLEOTIDE SEQUENCE [LARGE SCALE GENOMIC DNA]</scope>
    <source>
        <strain evidence="1 2">Alberta</strain>
        <tissue evidence="1">Whole body</tissue>
    </source>
</reference>